<reference evidence="15 17" key="1">
    <citation type="submission" date="2018-06" db="EMBL/GenBank/DDBJ databases">
        <authorList>
            <consortium name="Pathogen Informatics"/>
            <person name="Doyle S."/>
        </authorList>
    </citation>
    <scope>NUCLEOTIDE SEQUENCE [LARGE SCALE GENOMIC DNA]</scope>
    <source>
        <strain evidence="15 17">NCTC13830</strain>
    </source>
</reference>
<dbReference type="Gene3D" id="2.30.140.20">
    <property type="entry name" value="Penicillin-binding protein 4, C-terminal domain"/>
    <property type="match status" value="1"/>
</dbReference>
<dbReference type="SUPFAM" id="SSF69189">
    <property type="entry name" value="Penicillin-binding protein associated domain"/>
    <property type="match status" value="1"/>
</dbReference>
<dbReference type="InterPro" id="IPR012338">
    <property type="entry name" value="Beta-lactam/transpept-like"/>
</dbReference>
<dbReference type="GO" id="GO:0071555">
    <property type="term" value="P:cell wall organization"/>
    <property type="evidence" value="ECO:0007669"/>
    <property type="project" value="UniProtKB-KW"/>
</dbReference>
<evidence type="ECO:0000256" key="12">
    <source>
        <dbReference type="SAM" id="SignalP"/>
    </source>
</evidence>
<dbReference type="NCBIfam" id="NF038258">
    <property type="entry name" value="PBP4_Staph"/>
    <property type="match status" value="1"/>
</dbReference>
<feature type="transmembrane region" description="Helical" evidence="11">
    <location>
        <begin position="402"/>
        <end position="423"/>
    </location>
</feature>
<dbReference type="Pfam" id="PF09211">
    <property type="entry name" value="DUF1958"/>
    <property type="match status" value="1"/>
</dbReference>
<dbReference type="GO" id="GO:0008800">
    <property type="term" value="F:beta-lactamase activity"/>
    <property type="evidence" value="ECO:0007669"/>
    <property type="project" value="InterPro"/>
</dbReference>
<evidence type="ECO:0000256" key="7">
    <source>
        <dbReference type="ARBA" id="ARBA00023316"/>
    </source>
</evidence>
<evidence type="ECO:0000313" key="18">
    <source>
        <dbReference type="Proteomes" id="UP000297598"/>
    </source>
</evidence>
<evidence type="ECO:0000256" key="8">
    <source>
        <dbReference type="PIRSR" id="PIRSR618044-1"/>
    </source>
</evidence>
<proteinExistence type="inferred from homology"/>
<evidence type="ECO:0000313" key="15">
    <source>
        <dbReference type="EMBL" id="SUM44974.1"/>
    </source>
</evidence>
<feature type="signal peptide" evidence="12">
    <location>
        <begin position="1"/>
        <end position="24"/>
    </location>
</feature>
<dbReference type="EMBL" id="UHDO01000001">
    <property type="protein sequence ID" value="SUM44974.1"/>
    <property type="molecule type" value="Genomic_DNA"/>
</dbReference>
<evidence type="ECO:0000256" key="11">
    <source>
        <dbReference type="SAM" id="Phobius"/>
    </source>
</evidence>
<evidence type="ECO:0000259" key="13">
    <source>
        <dbReference type="Pfam" id="PF00768"/>
    </source>
</evidence>
<comment type="similarity">
    <text evidence="2 10">Belongs to the peptidase S11 family.</text>
</comment>
<organism evidence="15 17">
    <name type="scientific">Staphylococcus petrasii</name>
    <dbReference type="NCBI Taxonomy" id="1276936"/>
    <lineage>
        <taxon>Bacteria</taxon>
        <taxon>Bacillati</taxon>
        <taxon>Bacillota</taxon>
        <taxon>Bacilli</taxon>
        <taxon>Bacillales</taxon>
        <taxon>Staphylococcaceae</taxon>
        <taxon>Staphylococcus</taxon>
    </lineage>
</organism>
<dbReference type="PANTHER" id="PTHR35333:SF4">
    <property type="entry name" value="SLR0121 PROTEIN"/>
    <property type="match status" value="1"/>
</dbReference>
<evidence type="ECO:0000256" key="2">
    <source>
        <dbReference type="ARBA" id="ARBA00007164"/>
    </source>
</evidence>
<dbReference type="InterPro" id="IPR000871">
    <property type="entry name" value="Beta-lactam_class-A"/>
</dbReference>
<dbReference type="PANTHER" id="PTHR35333">
    <property type="entry name" value="BETA-LACTAMASE"/>
    <property type="match status" value="1"/>
</dbReference>
<evidence type="ECO:0000256" key="1">
    <source>
        <dbReference type="ARBA" id="ARBA00003217"/>
    </source>
</evidence>
<evidence type="ECO:0000256" key="6">
    <source>
        <dbReference type="ARBA" id="ARBA00022984"/>
    </source>
</evidence>
<accession>A0A380G1D9</accession>
<evidence type="ECO:0000313" key="16">
    <source>
        <dbReference type="EMBL" id="TGE18727.1"/>
    </source>
</evidence>
<feature type="binding site" evidence="9">
    <location>
        <position position="259"/>
    </location>
    <ligand>
        <name>substrate</name>
    </ligand>
</feature>
<keyword evidence="11" id="KW-1133">Transmembrane helix</keyword>
<dbReference type="GO" id="GO:0046677">
    <property type="term" value="P:response to antibiotic"/>
    <property type="evidence" value="ECO:0007669"/>
    <property type="project" value="InterPro"/>
</dbReference>
<keyword evidence="18" id="KW-1185">Reference proteome</keyword>
<dbReference type="Gene3D" id="3.40.710.10">
    <property type="entry name" value="DD-peptidase/beta-lactamase superfamily"/>
    <property type="match status" value="1"/>
</dbReference>
<evidence type="ECO:0000256" key="9">
    <source>
        <dbReference type="PIRSR" id="PIRSR618044-2"/>
    </source>
</evidence>
<feature type="active site" description="Acyl-ester intermediate" evidence="8">
    <location>
        <position position="75"/>
    </location>
</feature>
<feature type="active site" description="Proton acceptor" evidence="8">
    <location>
        <position position="78"/>
    </location>
</feature>
<evidence type="ECO:0000256" key="5">
    <source>
        <dbReference type="ARBA" id="ARBA00022960"/>
    </source>
</evidence>
<dbReference type="GO" id="GO:0009252">
    <property type="term" value="P:peptidoglycan biosynthetic process"/>
    <property type="evidence" value="ECO:0007669"/>
    <property type="project" value="UniProtKB-KW"/>
</dbReference>
<dbReference type="InterPro" id="IPR015956">
    <property type="entry name" value="Peniciliin-bd_prot_C_sf"/>
</dbReference>
<reference evidence="16 18" key="2">
    <citation type="submission" date="2019-04" db="EMBL/GenBank/DDBJ databases">
        <title>Genomic characterization of Staphylococcus petrasii strains.</title>
        <authorList>
            <person name="Vrbovska V."/>
            <person name="Kovarovic V."/>
            <person name="Maslanova I."/>
            <person name="Indrakova A."/>
            <person name="Petras P."/>
            <person name="Sedo O."/>
            <person name="Svec P."/>
            <person name="Fisarova L."/>
            <person name="Sedlacek I."/>
            <person name="Doskar J."/>
            <person name="Pantucek R."/>
        </authorList>
    </citation>
    <scope>NUCLEOTIDE SEQUENCE [LARGE SCALE GENOMIC DNA]</scope>
    <source>
        <strain evidence="16 18">P5404</strain>
    </source>
</reference>
<feature type="active site" evidence="8">
    <location>
        <position position="139"/>
    </location>
</feature>
<dbReference type="EC" id="3.4.16.4" evidence="15"/>
<keyword evidence="11" id="KW-0472">Membrane</keyword>
<protein>
    <submittedName>
        <fullName evidence="16">D-alanyl-D-alanine carboxypeptidase</fullName>
    </submittedName>
    <submittedName>
        <fullName evidence="15">Penicillin binding protein 4</fullName>
        <ecNumber evidence="15">3.4.16.4</ecNumber>
    </submittedName>
</protein>
<feature type="domain" description="Peptidase S11 D-alanyl-D-alanine carboxypeptidase A N-terminal" evidence="13">
    <location>
        <begin position="56"/>
        <end position="288"/>
    </location>
</feature>
<dbReference type="Proteomes" id="UP000297598">
    <property type="component" value="Unassembled WGS sequence"/>
</dbReference>
<gene>
    <name evidence="15" type="primary">pbp4</name>
    <name evidence="16" type="ORF">BJR09_02465</name>
    <name evidence="15" type="ORF">NCTC13830_02365</name>
</gene>
<keyword evidence="15" id="KW-0645">Protease</keyword>
<dbReference type="OrthoDB" id="9791132at2"/>
<dbReference type="EMBL" id="SRLS01000003">
    <property type="protein sequence ID" value="TGE18727.1"/>
    <property type="molecule type" value="Genomic_DNA"/>
</dbReference>
<dbReference type="InterPro" id="IPR001967">
    <property type="entry name" value="Peptidase_S11_N"/>
</dbReference>
<dbReference type="RefSeq" id="WP_103298518.1">
    <property type="nucleotide sequence ID" value="NZ_PPQT01000084.1"/>
</dbReference>
<feature type="chain" id="PRO_5044586679" evidence="12">
    <location>
        <begin position="25"/>
        <end position="430"/>
    </location>
</feature>
<dbReference type="GO" id="GO:0030655">
    <property type="term" value="P:beta-lactam antibiotic catabolic process"/>
    <property type="evidence" value="ECO:0007669"/>
    <property type="project" value="InterPro"/>
</dbReference>
<keyword evidence="3 12" id="KW-0732">Signal</keyword>
<feature type="domain" description="Penicillin-binding protein 4 C-terminal" evidence="14">
    <location>
        <begin position="317"/>
        <end position="381"/>
    </location>
</feature>
<dbReference type="GO" id="GO:0008360">
    <property type="term" value="P:regulation of cell shape"/>
    <property type="evidence" value="ECO:0007669"/>
    <property type="project" value="UniProtKB-KW"/>
</dbReference>
<keyword evidence="15" id="KW-0121">Carboxypeptidase</keyword>
<dbReference type="Pfam" id="PF00768">
    <property type="entry name" value="Peptidase_S11"/>
    <property type="match status" value="1"/>
</dbReference>
<keyword evidence="6" id="KW-0573">Peptidoglycan synthesis</keyword>
<dbReference type="AlphaFoldDB" id="A0A380G1D9"/>
<dbReference type="InterPro" id="IPR018044">
    <property type="entry name" value="Peptidase_S11"/>
</dbReference>
<evidence type="ECO:0000256" key="10">
    <source>
        <dbReference type="RuleBase" id="RU004016"/>
    </source>
</evidence>
<dbReference type="GO" id="GO:0009002">
    <property type="term" value="F:serine-type D-Ala-D-Ala carboxypeptidase activity"/>
    <property type="evidence" value="ECO:0007669"/>
    <property type="project" value="UniProtKB-EC"/>
</dbReference>
<evidence type="ECO:0000256" key="4">
    <source>
        <dbReference type="ARBA" id="ARBA00022801"/>
    </source>
</evidence>
<keyword evidence="11" id="KW-0812">Transmembrane</keyword>
<evidence type="ECO:0000256" key="3">
    <source>
        <dbReference type="ARBA" id="ARBA00022729"/>
    </source>
</evidence>
<dbReference type="SUPFAM" id="SSF56601">
    <property type="entry name" value="beta-lactamase/transpeptidase-like"/>
    <property type="match status" value="1"/>
</dbReference>
<dbReference type="InterPro" id="IPR037091">
    <property type="entry name" value="Pen-bd_prot4_C_dom_sf"/>
</dbReference>
<evidence type="ECO:0000313" key="17">
    <source>
        <dbReference type="Proteomes" id="UP000254047"/>
    </source>
</evidence>
<keyword evidence="7" id="KW-0961">Cell wall biogenesis/degradation</keyword>
<comment type="function">
    <text evidence="1">Removes C-terminal D-alanyl residues from sugar-peptide cell wall precursors.</text>
</comment>
<sequence>MKRIIPLILLIFSTALIIAPIAKAADKEPTPTEITRQYGYPDVSDAYQPKGAINVSQSGQILYQYNADKKWYPASMTKLMTMYLTLEAVKQGDLSLNDKVHITQRHYQMSTLPELSNTKLYPGEDYTIAELLQITVSNSSNAAALILGEEVSGNVNNFTDLMNKKAKEIGMDETHFVNPTGAKNKRLREFAPSKYKNQQNNVSSAKDMAILDHHVIKDTPKILDFTKQLAPTVHDVTYYTFNHSLDGAKMSLPGTDGLKTGSSDIADYNHTITTKRDKLRINQVIMGAGDFEHLGGEMQRNMIGNALMNRSFDQYEYKKVLSKGTHKINGKKYYVSKDLYDIIPNNMKKDDYKYVIEDSRVHIDYPRQFLTNSNGPPSVKVTRSAIHHADSIAQSTWKTHPILTFTGLGLIAIAFILVIYLILYRIFKHK</sequence>
<keyword evidence="5" id="KW-0133">Cell shape</keyword>
<name>A0A380G1D9_9STAP</name>
<dbReference type="GO" id="GO:0006508">
    <property type="term" value="P:proteolysis"/>
    <property type="evidence" value="ECO:0007669"/>
    <property type="project" value="InterPro"/>
</dbReference>
<dbReference type="InterPro" id="IPR015294">
    <property type="entry name" value="Pen-bd_prot4_C_dom"/>
</dbReference>
<dbReference type="PRINTS" id="PR00725">
    <property type="entry name" value="DADACBPTASE1"/>
</dbReference>
<evidence type="ECO:0000259" key="14">
    <source>
        <dbReference type="Pfam" id="PF09211"/>
    </source>
</evidence>
<dbReference type="Proteomes" id="UP000254047">
    <property type="component" value="Unassembled WGS sequence"/>
</dbReference>
<keyword evidence="4 15" id="KW-0378">Hydrolase</keyword>